<dbReference type="AlphaFoldDB" id="A0A2Z6PBB9"/>
<accession>A0A2Z6PBB9</accession>
<gene>
    <name evidence="5" type="ORF">TSUD_272630</name>
</gene>
<evidence type="ECO:0008006" key="7">
    <source>
        <dbReference type="Google" id="ProtNLM"/>
    </source>
</evidence>
<dbReference type="InterPro" id="IPR013103">
    <property type="entry name" value="RVT_2"/>
</dbReference>
<evidence type="ECO:0000313" key="5">
    <source>
        <dbReference type="EMBL" id="GAU41679.1"/>
    </source>
</evidence>
<dbReference type="EMBL" id="DF973874">
    <property type="protein sequence ID" value="GAU41679.1"/>
    <property type="molecule type" value="Genomic_DNA"/>
</dbReference>
<feature type="domain" description="Retrotransposon Copia-like N-terminal" evidence="3">
    <location>
        <begin position="18"/>
        <end position="65"/>
    </location>
</feature>
<sequence>MATYSDFSTNSANPYYLHPNENPAVILVSPPLDHKNYHTWSRSMQIALISKNKDKFIDGTLVKPSPLDPLYSPWIRCNTMVLAWIHRSLSDSIARSVLWIDSAASLWKNLRTRFSQGDIFRISDLQEELYRLRQGNLDVSDYFTKLQVLWDELENYRPIPLCKCSIACTCGAVESFKLYREQDYVIRFLKGLNDRFSNTKSQIMLINPLPDVDTVFSMLIQQEREIAYSILDPITHDAPEVDFSTALLANSHYKNQNGKSNYYGKGRGQAPNSAPKGHNRLCTHCRGTNHIVQDCWIKYGYPPGYKNNRKNSSQPSHIVAAVDSSTQHDSQFSNTATPPFGLTQVQYDGIISMIQQSKSQPTPTVNSVSTTPLAFHSQSSNSNDWYQGSDCTSKSSAPFDILHADLWGPYSTTSLQGILHQKTCVETPQQNGVVERKHQHILNVARFSTPLLNFKCPYEMLHKEPPSIVHLKVFGCLSYATTLQAHRTKFVSRARKAIFLGYKDGTKGYILYDLHSHEIFVSRNVIFYETDFPFHLSNSVKTDSASPASHLNHTLLYDAEPDPNALPIPVMHEPDLTLSPIIGPSYNDSTPINSPESSPIPNPAPLRKSSRVIQRPRHLEGFHCETLIGTHSAASSNTVYPLSSVLSYNNCAPNYHALCCSISAIVEPKTYTQASKFECWRNAMNAELLALDENKTWSVVDLPNGKVPVGCKWVYKVKYHANGSIERYKARLVAKGYTQLEGVDYFDTFSPVAKITTVRVLLALASIKGWHLEQLDVNNAFLHGDLNEDVYMSLPPGFAATNESNKVCKLHKSIYGLKQASRQWYSKLSSSLVSLGYTPSQSDHSLYIKSTTNSFTALLVYVDDIVLAGNSIHEIQTVKLFLDQKFKIKDLGKLRYFLVLEIARSDTGIFVNQRKYTLELLEDVGLLGTKPSSIPFHPTTKLSSTDGAPLDDPSSYRRLIGRLLYLTHTRPDISFSVQHLSQFVSKPLVPHYNAAMHILKYLKSDPAKGIFLSASSSLKISAFADSDWARCPETRKSIIGFCVLLGSSLISWKSKKQNTVSRSSTEAEYRALASLTCEIQWLQYIFQDFKIIFSNPAYVFCDNKSAIYLAHNPTFHERSKHIELDCHVIREKIQSKLIHLLPVPTTSQLADVFTKPLNHPAFSSFLSKLGLCSIHSPT</sequence>
<dbReference type="Pfam" id="PF07727">
    <property type="entry name" value="RVT_2"/>
    <property type="match status" value="1"/>
</dbReference>
<dbReference type="Pfam" id="PF25597">
    <property type="entry name" value="SH3_retrovirus"/>
    <property type="match status" value="1"/>
</dbReference>
<evidence type="ECO:0000259" key="2">
    <source>
        <dbReference type="Pfam" id="PF07727"/>
    </source>
</evidence>
<dbReference type="Proteomes" id="UP000242715">
    <property type="component" value="Unassembled WGS sequence"/>
</dbReference>
<proteinExistence type="predicted"/>
<dbReference type="SUPFAM" id="SSF56672">
    <property type="entry name" value="DNA/RNA polymerases"/>
    <property type="match status" value="1"/>
</dbReference>
<dbReference type="InterPro" id="IPR043502">
    <property type="entry name" value="DNA/RNA_pol_sf"/>
</dbReference>
<evidence type="ECO:0000256" key="1">
    <source>
        <dbReference type="SAM" id="MobiDB-lite"/>
    </source>
</evidence>
<feature type="domain" description="Retroviral polymerase SH3-like" evidence="4">
    <location>
        <begin position="476"/>
        <end position="537"/>
    </location>
</feature>
<dbReference type="Pfam" id="PF14244">
    <property type="entry name" value="Retrotran_gag_3"/>
    <property type="match status" value="1"/>
</dbReference>
<feature type="region of interest" description="Disordered" evidence="1">
    <location>
        <begin position="587"/>
        <end position="608"/>
    </location>
</feature>
<protein>
    <recommendedName>
        <fullName evidence="7">Reverse transcriptase Ty1/copia-type domain-containing protein</fullName>
    </recommendedName>
</protein>
<reference evidence="6" key="1">
    <citation type="journal article" date="2017" name="Front. Plant Sci.">
        <title>Climate Clever Clovers: New Paradigm to Reduce the Environmental Footprint of Ruminants by Breeding Low Methanogenic Forages Utilizing Haplotype Variation.</title>
        <authorList>
            <person name="Kaur P."/>
            <person name="Appels R."/>
            <person name="Bayer P.E."/>
            <person name="Keeble-Gagnere G."/>
            <person name="Wang J."/>
            <person name="Hirakawa H."/>
            <person name="Shirasawa K."/>
            <person name="Vercoe P."/>
            <person name="Stefanova K."/>
            <person name="Durmic Z."/>
            <person name="Nichols P."/>
            <person name="Revell C."/>
            <person name="Isobe S.N."/>
            <person name="Edwards D."/>
            <person name="Erskine W."/>
        </authorList>
    </citation>
    <scope>NUCLEOTIDE SEQUENCE [LARGE SCALE GENOMIC DNA]</scope>
    <source>
        <strain evidence="6">cv. Daliak</strain>
    </source>
</reference>
<dbReference type="OrthoDB" id="1435198at2759"/>
<name>A0A2Z6PBB9_TRISU</name>
<dbReference type="GO" id="GO:0003676">
    <property type="term" value="F:nucleic acid binding"/>
    <property type="evidence" value="ECO:0007669"/>
    <property type="project" value="InterPro"/>
</dbReference>
<feature type="domain" description="Reverse transcriptase Ty1/copia-type" evidence="2">
    <location>
        <begin position="694"/>
        <end position="936"/>
    </location>
</feature>
<evidence type="ECO:0000259" key="3">
    <source>
        <dbReference type="Pfam" id="PF14244"/>
    </source>
</evidence>
<dbReference type="InterPro" id="IPR029472">
    <property type="entry name" value="Copia-like_N"/>
</dbReference>
<dbReference type="PANTHER" id="PTHR11439:SF498">
    <property type="entry name" value="DNAK FAMILY PROTEIN"/>
    <property type="match status" value="1"/>
</dbReference>
<dbReference type="InterPro" id="IPR012337">
    <property type="entry name" value="RNaseH-like_sf"/>
</dbReference>
<evidence type="ECO:0000259" key="4">
    <source>
        <dbReference type="Pfam" id="PF25597"/>
    </source>
</evidence>
<keyword evidence="6" id="KW-1185">Reference proteome</keyword>
<dbReference type="InterPro" id="IPR036397">
    <property type="entry name" value="RNaseH_sf"/>
</dbReference>
<dbReference type="PANTHER" id="PTHR11439">
    <property type="entry name" value="GAG-POL-RELATED RETROTRANSPOSON"/>
    <property type="match status" value="1"/>
</dbReference>
<evidence type="ECO:0000313" key="6">
    <source>
        <dbReference type="Proteomes" id="UP000242715"/>
    </source>
</evidence>
<dbReference type="CDD" id="cd09272">
    <property type="entry name" value="RNase_HI_RT_Ty1"/>
    <property type="match status" value="1"/>
</dbReference>
<dbReference type="Gene3D" id="3.30.420.10">
    <property type="entry name" value="Ribonuclease H-like superfamily/Ribonuclease H"/>
    <property type="match status" value="1"/>
</dbReference>
<organism evidence="5 6">
    <name type="scientific">Trifolium subterraneum</name>
    <name type="common">Subterranean clover</name>
    <dbReference type="NCBI Taxonomy" id="3900"/>
    <lineage>
        <taxon>Eukaryota</taxon>
        <taxon>Viridiplantae</taxon>
        <taxon>Streptophyta</taxon>
        <taxon>Embryophyta</taxon>
        <taxon>Tracheophyta</taxon>
        <taxon>Spermatophyta</taxon>
        <taxon>Magnoliopsida</taxon>
        <taxon>eudicotyledons</taxon>
        <taxon>Gunneridae</taxon>
        <taxon>Pentapetalae</taxon>
        <taxon>rosids</taxon>
        <taxon>fabids</taxon>
        <taxon>Fabales</taxon>
        <taxon>Fabaceae</taxon>
        <taxon>Papilionoideae</taxon>
        <taxon>50 kb inversion clade</taxon>
        <taxon>NPAAA clade</taxon>
        <taxon>Hologalegina</taxon>
        <taxon>IRL clade</taxon>
        <taxon>Trifolieae</taxon>
        <taxon>Trifolium</taxon>
    </lineage>
</organism>
<dbReference type="SUPFAM" id="SSF53098">
    <property type="entry name" value="Ribonuclease H-like"/>
    <property type="match status" value="1"/>
</dbReference>
<dbReference type="InterPro" id="IPR057670">
    <property type="entry name" value="SH3_retrovirus"/>
</dbReference>